<reference evidence="2" key="1">
    <citation type="submission" date="2022-11" db="UniProtKB">
        <authorList>
            <consortium name="WormBaseParasite"/>
        </authorList>
    </citation>
    <scope>IDENTIFICATION</scope>
</reference>
<organism evidence="1 2">
    <name type="scientific">Acrobeloides nanus</name>
    <dbReference type="NCBI Taxonomy" id="290746"/>
    <lineage>
        <taxon>Eukaryota</taxon>
        <taxon>Metazoa</taxon>
        <taxon>Ecdysozoa</taxon>
        <taxon>Nematoda</taxon>
        <taxon>Chromadorea</taxon>
        <taxon>Rhabditida</taxon>
        <taxon>Tylenchina</taxon>
        <taxon>Cephalobomorpha</taxon>
        <taxon>Cephaloboidea</taxon>
        <taxon>Cephalobidae</taxon>
        <taxon>Acrobeloides</taxon>
    </lineage>
</organism>
<dbReference type="AlphaFoldDB" id="A0A914D843"/>
<evidence type="ECO:0000313" key="2">
    <source>
        <dbReference type="WBParaSite" id="ACRNAN_scaffold1942.g15051.t1"/>
    </source>
</evidence>
<evidence type="ECO:0000313" key="1">
    <source>
        <dbReference type="Proteomes" id="UP000887540"/>
    </source>
</evidence>
<dbReference type="WBParaSite" id="ACRNAN_scaffold1942.g15051.t1">
    <property type="protein sequence ID" value="ACRNAN_scaffold1942.g15051.t1"/>
    <property type="gene ID" value="ACRNAN_scaffold1942.g15051"/>
</dbReference>
<keyword evidence="1" id="KW-1185">Reference proteome</keyword>
<name>A0A914D843_9BILA</name>
<protein>
    <submittedName>
        <fullName evidence="2">TIL domain-containing protein</fullName>
    </submittedName>
</protein>
<accession>A0A914D843</accession>
<dbReference type="Proteomes" id="UP000887540">
    <property type="component" value="Unplaced"/>
</dbReference>
<proteinExistence type="predicted"/>
<sequence>MSITSGRCHCPDGQIQTPKRTCITPAISCPDDQVLDCFEGTGCLDDCPKCIPVCRCVDGLLINGKCIKTNLLESIINI</sequence>